<feature type="non-terminal residue" evidence="2">
    <location>
        <position position="1"/>
    </location>
</feature>
<organism evidence="2 3">
    <name type="scientific">Geodia barretti</name>
    <name type="common">Barrett's horny sponge</name>
    <dbReference type="NCBI Taxonomy" id="519541"/>
    <lineage>
        <taxon>Eukaryota</taxon>
        <taxon>Metazoa</taxon>
        <taxon>Porifera</taxon>
        <taxon>Demospongiae</taxon>
        <taxon>Heteroscleromorpha</taxon>
        <taxon>Tetractinellida</taxon>
        <taxon>Astrophorina</taxon>
        <taxon>Geodiidae</taxon>
        <taxon>Geodia</taxon>
    </lineage>
</organism>
<evidence type="ECO:0000256" key="1">
    <source>
        <dbReference type="SAM" id="SignalP"/>
    </source>
</evidence>
<accession>A0AA35RZ96</accession>
<name>A0AA35RZ96_GEOBA</name>
<dbReference type="Proteomes" id="UP001174909">
    <property type="component" value="Unassembled WGS sequence"/>
</dbReference>
<sequence>MHISRSSPSLAVGGRMFKSSRTLAALLLLQLTCPIPGWTGAVSESTSASTELCSSPATEACINVLIE</sequence>
<feature type="signal peptide" evidence="1">
    <location>
        <begin position="1"/>
        <end position="40"/>
    </location>
</feature>
<protein>
    <submittedName>
        <fullName evidence="2">Uncharacterized protein</fullName>
    </submittedName>
</protein>
<keyword evidence="1" id="KW-0732">Signal</keyword>
<dbReference type="EMBL" id="CASHTH010001782">
    <property type="protein sequence ID" value="CAI8019867.1"/>
    <property type="molecule type" value="Genomic_DNA"/>
</dbReference>
<keyword evidence="3" id="KW-1185">Reference proteome</keyword>
<comment type="caution">
    <text evidence="2">The sequence shown here is derived from an EMBL/GenBank/DDBJ whole genome shotgun (WGS) entry which is preliminary data.</text>
</comment>
<evidence type="ECO:0000313" key="2">
    <source>
        <dbReference type="EMBL" id="CAI8019867.1"/>
    </source>
</evidence>
<dbReference type="AlphaFoldDB" id="A0AA35RZ96"/>
<proteinExistence type="predicted"/>
<reference evidence="2" key="1">
    <citation type="submission" date="2023-03" db="EMBL/GenBank/DDBJ databases">
        <authorList>
            <person name="Steffen K."/>
            <person name="Cardenas P."/>
        </authorList>
    </citation>
    <scope>NUCLEOTIDE SEQUENCE</scope>
</reference>
<feature type="chain" id="PRO_5041354652" evidence="1">
    <location>
        <begin position="41"/>
        <end position="67"/>
    </location>
</feature>
<gene>
    <name evidence="2" type="ORF">GBAR_LOCUS11908</name>
</gene>
<evidence type="ECO:0000313" key="3">
    <source>
        <dbReference type="Proteomes" id="UP001174909"/>
    </source>
</evidence>